<gene>
    <name evidence="2" type="ORF">ACFSAU_11815</name>
</gene>
<evidence type="ECO:0000313" key="3">
    <source>
        <dbReference type="Proteomes" id="UP001597139"/>
    </source>
</evidence>
<feature type="transmembrane region" description="Helical" evidence="1">
    <location>
        <begin position="32"/>
        <end position="53"/>
    </location>
</feature>
<reference evidence="2 3" key="1">
    <citation type="journal article" date="2019" name="Int. J. Syst. Evol. Microbiol.">
        <title>The Global Catalogue of Microorganisms (GCM) 10K type strain sequencing project: providing services to taxonomists for standard genome sequencing and annotation.</title>
        <authorList>
            <consortium name="The Broad Institute Genomics Platform"/>
            <consortium name="The Broad Institute Genome Sequencing Center for Infectious Disease"/>
            <person name="Wu L."/>
            <person name="Ma J."/>
        </authorList>
    </citation>
    <scope>NUCLEOTIDE SEQUENCE [LARGE SCALE GENOMIC DNA]</scope>
    <source>
        <strain evidence="2 3">CGMCC 1.12859</strain>
    </source>
</reference>
<organism evidence="2 3">
    <name type="scientific">Halolamina litorea</name>
    <dbReference type="NCBI Taxonomy" id="1515593"/>
    <lineage>
        <taxon>Archaea</taxon>
        <taxon>Methanobacteriati</taxon>
        <taxon>Methanobacteriota</taxon>
        <taxon>Stenosarchaea group</taxon>
        <taxon>Halobacteria</taxon>
        <taxon>Halobacteriales</taxon>
        <taxon>Haloferacaceae</taxon>
    </lineage>
</organism>
<evidence type="ECO:0000313" key="2">
    <source>
        <dbReference type="EMBL" id="MFD1568179.1"/>
    </source>
</evidence>
<dbReference type="EMBL" id="JBHUCZ010000010">
    <property type="protein sequence ID" value="MFD1568179.1"/>
    <property type="molecule type" value="Genomic_DNA"/>
</dbReference>
<keyword evidence="1" id="KW-1133">Transmembrane helix</keyword>
<keyword evidence="1" id="KW-0812">Transmembrane</keyword>
<dbReference type="RefSeq" id="WP_267647826.1">
    <property type="nucleotide sequence ID" value="NZ_JANHGR010000002.1"/>
</dbReference>
<keyword evidence="3" id="KW-1185">Reference proteome</keyword>
<proteinExistence type="predicted"/>
<accession>A0ABD6BUI4</accession>
<evidence type="ECO:0000256" key="1">
    <source>
        <dbReference type="SAM" id="Phobius"/>
    </source>
</evidence>
<keyword evidence="1" id="KW-0472">Membrane</keyword>
<name>A0ABD6BUI4_9EURY</name>
<comment type="caution">
    <text evidence="2">The sequence shown here is derived from an EMBL/GenBank/DDBJ whole genome shotgun (WGS) entry which is preliminary data.</text>
</comment>
<feature type="transmembrane region" description="Helical" evidence="1">
    <location>
        <begin position="9"/>
        <end position="26"/>
    </location>
</feature>
<protein>
    <submittedName>
        <fullName evidence="2">Uncharacterized protein</fullName>
    </submittedName>
</protein>
<dbReference type="AlphaFoldDB" id="A0ABD6BUI4"/>
<sequence>MDEAQQRALAAWAVVVVPFVVLSAFLRSRGALGWEFAAAYAVGPLSLWLLGVLPVPGRSLGA</sequence>
<dbReference type="Proteomes" id="UP001597139">
    <property type="component" value="Unassembled WGS sequence"/>
</dbReference>